<dbReference type="InterPro" id="IPR001242">
    <property type="entry name" value="Condensation_dom"/>
</dbReference>
<proteinExistence type="inferred from homology"/>
<dbReference type="Gene3D" id="3.40.50.12780">
    <property type="entry name" value="N-terminal domain of ligase-like"/>
    <property type="match status" value="1"/>
</dbReference>
<accession>A0A0F5K0V1</accession>
<comment type="similarity">
    <text evidence="1">Belongs to the ATP-dependent AMP-binding enzyme family.</text>
</comment>
<sequence length="1359" mass="145085">MATDSGMTGAQEIGPIRDALTALHGQAARHPHRVALRYLADGDHEGVVHTLTYAALVREARQLARLLMRHAEPGARVVLMLPSGIRYAVAFFACQYARMIAVPAYPPEGRDMRMSAHVQRLRRIVADCDARIVMLPAHATQDATEGSRDSVFSGAGLLDATPLGDDLAMLATVALEVLPSGTLHATSLGPSVNPSTGTLATHAMPDAICFLQYTSGSTASPKGVMVSHANLLANVAALAYAWQCTEADRMFSWLPLYHDMGLIGGLLLPILHGFPVTLISPAHFLERPSRWLRGIAAERATVSGGPDFAFRLCIDRMRHRAIDGGGDSRIDGPDLRGWRLAFCGSEPIRQSTMDGFATHFAPYGFASTSLYPCYGLAEATLIVSGGVAGTGASPAWFSVQALRETPARGVSVNGSVAQGEGGSAAKTIVGCGSVVPYHEMAIVGDDGQRVPDGEVGEIWCSGPSIAQGYWRNPAASDAAFVRPAFAPDARWLRTGDLGFVDAGQVFLCGRRKDILIVRGENVYPQDLEALLADRVPGLRRGRISVFPVPMPEASDAGLEESSEGIGIAAEVPRGKARHAAIDTLVGDIAAALGEAYQYRSDVVLLLEPGDLPRTSSGKLQRGACYAAWRDGTLVPYAVYDRRGSPPATSSSSDTSQTSTGATTVARASSTGAPPPRERETGWSATARLIADVWHDVLRRDNEGDALAVDAAVARDDQATVENRHAREVPALRPDSDFFAMGGRSLLATRVAARLRAVTERPVPVGMLFRYPVLRDLAAALDHAWSVEDIETTKGIANEHDARQAVSPETPHAAVGHGAMVSLHDATSPPLQTAPLSLQQQRLWVLWQMDPDSSAYNVSATVTIDGAVSTAGLQDAVEAVIRRHDALRTRFVTDEDDCPLQQILPPHAVAQAWDWREVVGVSETLGGTLRDAARVPFDLNAGPLLRVIHHVLGATRHVVQFVLHHIVTDGWSIDLMLREWAQAVRAPAMYAALAPLPISYPDYAVMQRAQVGGAGRAEYDRQRDYWRRRLQAVPAVWPLAPDIPGNGDHISAPVHSPSCDKATLDGLAGDSRADVATDALFGAARLTLAMPSALTRAIDDLARKQAVTRFSVCLAALDALLYRDAGHRDLTIAVPVAGRDDPRLETAIGFFVNTLVVRSTVDGAQPFTTLLRSVHHDSLQAQAHGAVPFDRVVADVRRDALASRKDARALDSDRADRAGDDTHRANGAAGVAAASGMNNMSHGRAADIAMPPDHPLANPFTQIKLVLHDALPRTLVLGERMDGTGAPLTGKVSNADASDARFAIALDLVPTDAGGQPAIEAVFAYAPTLYSAARMARFAADYQTLLTRVSRAPETVLDAL</sequence>
<dbReference type="GO" id="GO:0070566">
    <property type="term" value="F:adenylyltransferase activity"/>
    <property type="evidence" value="ECO:0007669"/>
    <property type="project" value="TreeGrafter"/>
</dbReference>
<feature type="region of interest" description="Disordered" evidence="5">
    <location>
        <begin position="639"/>
        <end position="681"/>
    </location>
</feature>
<feature type="compositionally biased region" description="Basic and acidic residues" evidence="5">
    <location>
        <begin position="1204"/>
        <end position="1223"/>
    </location>
</feature>
<dbReference type="InterPro" id="IPR040097">
    <property type="entry name" value="FAAL/FAAC"/>
</dbReference>
<evidence type="ECO:0000256" key="1">
    <source>
        <dbReference type="ARBA" id="ARBA00006432"/>
    </source>
</evidence>
<evidence type="ECO:0000256" key="4">
    <source>
        <dbReference type="ARBA" id="ARBA00022598"/>
    </source>
</evidence>
<dbReference type="InterPro" id="IPR000873">
    <property type="entry name" value="AMP-dep_synth/lig_dom"/>
</dbReference>
<evidence type="ECO:0000256" key="3">
    <source>
        <dbReference type="ARBA" id="ARBA00022553"/>
    </source>
</evidence>
<dbReference type="InterPro" id="IPR023213">
    <property type="entry name" value="CAT-like_dom_sf"/>
</dbReference>
<feature type="region of interest" description="Disordered" evidence="5">
    <location>
        <begin position="1204"/>
        <end position="1224"/>
    </location>
</feature>
<protein>
    <recommendedName>
        <fullName evidence="6">Carrier domain-containing protein</fullName>
    </recommendedName>
</protein>
<dbReference type="Pfam" id="PF00501">
    <property type="entry name" value="AMP-binding"/>
    <property type="match status" value="1"/>
</dbReference>
<dbReference type="InterPro" id="IPR036736">
    <property type="entry name" value="ACP-like_sf"/>
</dbReference>
<evidence type="ECO:0000313" key="7">
    <source>
        <dbReference type="EMBL" id="KKB63746.1"/>
    </source>
</evidence>
<dbReference type="SUPFAM" id="SSF52777">
    <property type="entry name" value="CoA-dependent acyltransferases"/>
    <property type="match status" value="2"/>
</dbReference>
<feature type="compositionally biased region" description="Low complexity" evidence="5">
    <location>
        <begin position="644"/>
        <end position="663"/>
    </location>
</feature>
<evidence type="ECO:0000313" key="8">
    <source>
        <dbReference type="Proteomes" id="UP000033618"/>
    </source>
</evidence>
<dbReference type="SUPFAM" id="SSF47336">
    <property type="entry name" value="ACP-like"/>
    <property type="match status" value="1"/>
</dbReference>
<evidence type="ECO:0000256" key="5">
    <source>
        <dbReference type="SAM" id="MobiDB-lite"/>
    </source>
</evidence>
<dbReference type="PANTHER" id="PTHR22754:SF32">
    <property type="entry name" value="DISCO-INTERACTING PROTEIN 2"/>
    <property type="match status" value="1"/>
</dbReference>
<dbReference type="CDD" id="cd05931">
    <property type="entry name" value="FAAL"/>
    <property type="match status" value="1"/>
</dbReference>
<dbReference type="GO" id="GO:0031177">
    <property type="term" value="F:phosphopantetheine binding"/>
    <property type="evidence" value="ECO:0007669"/>
    <property type="project" value="InterPro"/>
</dbReference>
<dbReference type="SUPFAM" id="SSF56801">
    <property type="entry name" value="Acetyl-CoA synthetase-like"/>
    <property type="match status" value="1"/>
</dbReference>
<dbReference type="InterPro" id="IPR009081">
    <property type="entry name" value="PP-bd_ACP"/>
</dbReference>
<feature type="domain" description="Carrier" evidence="6">
    <location>
        <begin position="709"/>
        <end position="784"/>
    </location>
</feature>
<dbReference type="STRING" id="28092.WM40_09750"/>
<evidence type="ECO:0000259" key="6">
    <source>
        <dbReference type="PROSITE" id="PS50075"/>
    </source>
</evidence>
<dbReference type="CDD" id="cd19531">
    <property type="entry name" value="LCL_NRPS-like"/>
    <property type="match status" value="1"/>
</dbReference>
<gene>
    <name evidence="7" type="ORF">WM40_09750</name>
</gene>
<dbReference type="PROSITE" id="PS50075">
    <property type="entry name" value="CARRIER"/>
    <property type="match status" value="1"/>
</dbReference>
<name>A0A0F5K0V1_9BURK</name>
<dbReference type="Gene3D" id="3.30.559.30">
    <property type="entry name" value="Nonribosomal peptide synthetase, condensation domain"/>
    <property type="match status" value="1"/>
</dbReference>
<dbReference type="Gene3D" id="3.30.559.10">
    <property type="entry name" value="Chloramphenicol acetyltransferase-like domain"/>
    <property type="match status" value="1"/>
</dbReference>
<dbReference type="SMART" id="SM00823">
    <property type="entry name" value="PKS_PP"/>
    <property type="match status" value="1"/>
</dbReference>
<keyword evidence="8" id="KW-1185">Reference proteome</keyword>
<dbReference type="InterPro" id="IPR020806">
    <property type="entry name" value="PKS_PP-bd"/>
</dbReference>
<reference evidence="7 8" key="1">
    <citation type="submission" date="2015-03" db="EMBL/GenBank/DDBJ databases">
        <title>Draft Genome Sequence of Burkholderia andropogonis type strain ICMP2807, isolated from Sorghum bicolor.</title>
        <authorList>
            <person name="Lopes-Santos L."/>
            <person name="Castro D.B."/>
            <person name="Ottoboni L.M."/>
            <person name="Park D."/>
            <person name="Weirc B.S."/>
            <person name="Destefano S.A."/>
        </authorList>
    </citation>
    <scope>NUCLEOTIDE SEQUENCE [LARGE SCALE GENOMIC DNA]</scope>
    <source>
        <strain evidence="7 8">ICMP2807</strain>
    </source>
</reference>
<dbReference type="Pfam" id="PF00550">
    <property type="entry name" value="PP-binding"/>
    <property type="match status" value="1"/>
</dbReference>
<evidence type="ECO:0000256" key="2">
    <source>
        <dbReference type="ARBA" id="ARBA00022450"/>
    </source>
</evidence>
<dbReference type="PATRIC" id="fig|28092.6.peg.2295"/>
<keyword evidence="4" id="KW-0436">Ligase</keyword>
<dbReference type="GO" id="GO:0005886">
    <property type="term" value="C:plasma membrane"/>
    <property type="evidence" value="ECO:0007669"/>
    <property type="project" value="TreeGrafter"/>
</dbReference>
<dbReference type="InterPro" id="IPR042099">
    <property type="entry name" value="ANL_N_sf"/>
</dbReference>
<dbReference type="PANTHER" id="PTHR22754">
    <property type="entry name" value="DISCO-INTERACTING PROTEIN 2 DIP2 -RELATED"/>
    <property type="match status" value="1"/>
</dbReference>
<dbReference type="Gene3D" id="3.30.300.30">
    <property type="match status" value="1"/>
</dbReference>
<dbReference type="InterPro" id="IPR045851">
    <property type="entry name" value="AMP-bd_C_sf"/>
</dbReference>
<dbReference type="Pfam" id="PF00668">
    <property type="entry name" value="Condensation"/>
    <property type="match status" value="1"/>
</dbReference>
<keyword evidence="3" id="KW-0597">Phosphoprotein</keyword>
<organism evidence="7 8">
    <name type="scientific">Robbsia andropogonis</name>
    <dbReference type="NCBI Taxonomy" id="28092"/>
    <lineage>
        <taxon>Bacteria</taxon>
        <taxon>Pseudomonadati</taxon>
        <taxon>Pseudomonadota</taxon>
        <taxon>Betaproteobacteria</taxon>
        <taxon>Burkholderiales</taxon>
        <taxon>Burkholderiaceae</taxon>
        <taxon>Robbsia</taxon>
    </lineage>
</organism>
<dbReference type="Gene3D" id="1.10.1200.10">
    <property type="entry name" value="ACP-like"/>
    <property type="match status" value="1"/>
</dbReference>
<dbReference type="GO" id="GO:0006633">
    <property type="term" value="P:fatty acid biosynthetic process"/>
    <property type="evidence" value="ECO:0007669"/>
    <property type="project" value="TreeGrafter"/>
</dbReference>
<comment type="caution">
    <text evidence="7">The sequence shown here is derived from an EMBL/GenBank/DDBJ whole genome shotgun (WGS) entry which is preliminary data.</text>
</comment>
<dbReference type="Proteomes" id="UP000033618">
    <property type="component" value="Unassembled WGS sequence"/>
</dbReference>
<keyword evidence="2" id="KW-0596">Phosphopantetheine</keyword>
<dbReference type="EMBL" id="LAQU01000008">
    <property type="protein sequence ID" value="KKB63746.1"/>
    <property type="molecule type" value="Genomic_DNA"/>
</dbReference>
<dbReference type="GO" id="GO:0016874">
    <property type="term" value="F:ligase activity"/>
    <property type="evidence" value="ECO:0007669"/>
    <property type="project" value="UniProtKB-KW"/>
</dbReference>